<feature type="region of interest" description="Disordered" evidence="1">
    <location>
        <begin position="86"/>
        <end position="106"/>
    </location>
</feature>
<dbReference type="Proteomes" id="UP000887013">
    <property type="component" value="Unassembled WGS sequence"/>
</dbReference>
<accession>A0A8X6QYP3</accession>
<keyword evidence="3" id="KW-1185">Reference proteome</keyword>
<name>A0A8X6QYP3_NEPPI</name>
<reference evidence="2" key="1">
    <citation type="submission" date="2020-08" db="EMBL/GenBank/DDBJ databases">
        <title>Multicomponent nature underlies the extraordinary mechanical properties of spider dragline silk.</title>
        <authorList>
            <person name="Kono N."/>
            <person name="Nakamura H."/>
            <person name="Mori M."/>
            <person name="Yoshida Y."/>
            <person name="Ohtoshi R."/>
            <person name="Malay A.D."/>
            <person name="Moran D.A.P."/>
            <person name="Tomita M."/>
            <person name="Numata K."/>
            <person name="Arakawa K."/>
        </authorList>
    </citation>
    <scope>NUCLEOTIDE SEQUENCE</scope>
</reference>
<evidence type="ECO:0000313" key="3">
    <source>
        <dbReference type="Proteomes" id="UP000887013"/>
    </source>
</evidence>
<proteinExistence type="predicted"/>
<protein>
    <submittedName>
        <fullName evidence="2">Uncharacterized protein</fullName>
    </submittedName>
</protein>
<evidence type="ECO:0000313" key="2">
    <source>
        <dbReference type="EMBL" id="GFU44166.1"/>
    </source>
</evidence>
<dbReference type="EMBL" id="BMAW01132604">
    <property type="protein sequence ID" value="GFU44166.1"/>
    <property type="molecule type" value="Genomic_DNA"/>
</dbReference>
<dbReference type="AlphaFoldDB" id="A0A8X6QYP3"/>
<dbReference type="OrthoDB" id="10325059at2759"/>
<evidence type="ECO:0000256" key="1">
    <source>
        <dbReference type="SAM" id="MobiDB-lite"/>
    </source>
</evidence>
<gene>
    <name evidence="2" type="ORF">NPIL_406121</name>
</gene>
<sequence length="223" mass="26276">MAFDEQQKLDGDRKTDEFMIIGMVKCEPRNFRPIRVKNACFPNQAKYFPVSERRTSQQRLNEVKSHPCIEWRDLESQQEQKLQQHFQKREPKQYFQKRKPQGNLKRQESYQRLKMHEPDNCTRKQKSKQCFSRQKLCSCSLCHGKDVKDNDEVEVCVTCNERVTYQSFKVCGCGYRPATVFEPLPSFKPRLTACGDASFIRTAGVTIVEKDLPRSLFYCVQKK</sequence>
<organism evidence="2 3">
    <name type="scientific">Nephila pilipes</name>
    <name type="common">Giant wood spider</name>
    <name type="synonym">Nephila maculata</name>
    <dbReference type="NCBI Taxonomy" id="299642"/>
    <lineage>
        <taxon>Eukaryota</taxon>
        <taxon>Metazoa</taxon>
        <taxon>Ecdysozoa</taxon>
        <taxon>Arthropoda</taxon>
        <taxon>Chelicerata</taxon>
        <taxon>Arachnida</taxon>
        <taxon>Araneae</taxon>
        <taxon>Araneomorphae</taxon>
        <taxon>Entelegynae</taxon>
        <taxon>Araneoidea</taxon>
        <taxon>Nephilidae</taxon>
        <taxon>Nephila</taxon>
    </lineage>
</organism>
<comment type="caution">
    <text evidence="2">The sequence shown here is derived from an EMBL/GenBank/DDBJ whole genome shotgun (WGS) entry which is preliminary data.</text>
</comment>